<dbReference type="Ensembl" id="ENSSHBT00005007537.1">
    <property type="protein sequence ID" value="ENSSHBP00005006247.1"/>
    <property type="gene ID" value="ENSSHBG00005005452.1"/>
</dbReference>
<dbReference type="InParanoid" id="A0A672TVS8"/>
<accession>A0A672TVS8</accession>
<reference evidence="1" key="2">
    <citation type="submission" date="2025-08" db="UniProtKB">
        <authorList>
            <consortium name="Ensembl"/>
        </authorList>
    </citation>
    <scope>IDENTIFICATION</scope>
</reference>
<reference evidence="1 2" key="1">
    <citation type="submission" date="2019-11" db="EMBL/GenBank/DDBJ databases">
        <title>Strigops habroptila (kakapo) genome, bStrHab1, primary haplotype, v2.</title>
        <authorList>
            <person name="Jarvis E.D."/>
            <person name="Howard J."/>
            <person name="Rhie A."/>
            <person name="Phillippy A."/>
            <person name="Korlach J."/>
            <person name="Digby A."/>
            <person name="Iorns D."/>
            <person name="Eason D."/>
            <person name="Robertson B."/>
            <person name="Raemaekers T."/>
            <person name="Howe K."/>
            <person name="Lewin H."/>
            <person name="Damas J."/>
            <person name="Hastie A."/>
            <person name="Tracey A."/>
            <person name="Chow W."/>
            <person name="Fedrigo O."/>
        </authorList>
    </citation>
    <scope>NUCLEOTIDE SEQUENCE [LARGE SCALE GENOMIC DNA]</scope>
</reference>
<dbReference type="Proteomes" id="UP000472266">
    <property type="component" value="Chromosome 18"/>
</dbReference>
<sequence>VDCLCMYSPCPKPLSRFPGAPLGTGAALRSPLQEPSLLQAEPAQHHSELRLPLAAGLADPRHRLCGMWLSPSHSPRGLVHW</sequence>
<keyword evidence="2" id="KW-1185">Reference proteome</keyword>
<protein>
    <submittedName>
        <fullName evidence="1">Uncharacterized protein</fullName>
    </submittedName>
</protein>
<proteinExistence type="predicted"/>
<reference evidence="1" key="3">
    <citation type="submission" date="2025-09" db="UniProtKB">
        <authorList>
            <consortium name="Ensembl"/>
        </authorList>
    </citation>
    <scope>IDENTIFICATION</scope>
</reference>
<evidence type="ECO:0000313" key="2">
    <source>
        <dbReference type="Proteomes" id="UP000472266"/>
    </source>
</evidence>
<organism evidence="1 2">
    <name type="scientific">Strigops habroptila</name>
    <name type="common">Kakapo</name>
    <dbReference type="NCBI Taxonomy" id="2489341"/>
    <lineage>
        <taxon>Eukaryota</taxon>
        <taxon>Metazoa</taxon>
        <taxon>Chordata</taxon>
        <taxon>Craniata</taxon>
        <taxon>Vertebrata</taxon>
        <taxon>Euteleostomi</taxon>
        <taxon>Archelosauria</taxon>
        <taxon>Archosauria</taxon>
        <taxon>Dinosauria</taxon>
        <taxon>Saurischia</taxon>
        <taxon>Theropoda</taxon>
        <taxon>Coelurosauria</taxon>
        <taxon>Aves</taxon>
        <taxon>Neognathae</taxon>
        <taxon>Neoaves</taxon>
        <taxon>Telluraves</taxon>
        <taxon>Australaves</taxon>
        <taxon>Psittaciformes</taxon>
        <taxon>Psittacidae</taxon>
        <taxon>Strigops</taxon>
    </lineage>
</organism>
<dbReference type="AlphaFoldDB" id="A0A672TVS8"/>
<name>A0A672TVS8_STRHB</name>
<evidence type="ECO:0000313" key="1">
    <source>
        <dbReference type="Ensembl" id="ENSSHBP00005006247.1"/>
    </source>
</evidence>